<dbReference type="InterPro" id="IPR045851">
    <property type="entry name" value="AMP-bd_C_sf"/>
</dbReference>
<dbReference type="RefSeq" id="WP_039218770.1">
    <property type="nucleotide sequence ID" value="NZ_JWLW01000012.1"/>
</dbReference>
<dbReference type="Proteomes" id="UP000031197">
    <property type="component" value="Unassembled WGS sequence"/>
</dbReference>
<dbReference type="PANTHER" id="PTHR43201">
    <property type="entry name" value="ACYL-COA SYNTHETASE"/>
    <property type="match status" value="1"/>
</dbReference>
<dbReference type="EMBL" id="JWLW01000012">
    <property type="protein sequence ID" value="KHT54319.1"/>
    <property type="molecule type" value="Genomic_DNA"/>
</dbReference>
<dbReference type="InterPro" id="IPR025110">
    <property type="entry name" value="AMP-bd_C"/>
</dbReference>
<dbReference type="Gene3D" id="3.40.50.12780">
    <property type="entry name" value="N-terminal domain of ligase-like"/>
    <property type="match status" value="1"/>
</dbReference>
<evidence type="ECO:0000256" key="2">
    <source>
        <dbReference type="ARBA" id="ARBA00022598"/>
    </source>
</evidence>
<dbReference type="Gene3D" id="3.30.300.30">
    <property type="match status" value="1"/>
</dbReference>
<organism evidence="5 6">
    <name type="scientific">Alteromonas marina</name>
    <dbReference type="NCBI Taxonomy" id="203795"/>
    <lineage>
        <taxon>Bacteria</taxon>
        <taxon>Pseudomonadati</taxon>
        <taxon>Pseudomonadota</taxon>
        <taxon>Gammaproteobacteria</taxon>
        <taxon>Alteromonadales</taxon>
        <taxon>Alteromonadaceae</taxon>
        <taxon>Alteromonas/Salinimonas group</taxon>
        <taxon>Alteromonas</taxon>
    </lineage>
</organism>
<proteinExistence type="inferred from homology"/>
<dbReference type="AlphaFoldDB" id="A0A0B3Y9U0"/>
<dbReference type="InterPro" id="IPR020845">
    <property type="entry name" value="AMP-binding_CS"/>
</dbReference>
<dbReference type="PANTHER" id="PTHR43201:SF5">
    <property type="entry name" value="MEDIUM-CHAIN ACYL-COA LIGASE ACSF2, MITOCHONDRIAL"/>
    <property type="match status" value="1"/>
</dbReference>
<evidence type="ECO:0000259" key="4">
    <source>
        <dbReference type="Pfam" id="PF13193"/>
    </source>
</evidence>
<accession>A0A0B3Y9U0</accession>
<reference evidence="5 6" key="1">
    <citation type="submission" date="2014-12" db="EMBL/GenBank/DDBJ databases">
        <title>Genome sequencing of Alteromonas marina AD001.</title>
        <authorList>
            <person name="Adrian T.G.S."/>
            <person name="Chan K.G."/>
        </authorList>
    </citation>
    <scope>NUCLEOTIDE SEQUENCE [LARGE SCALE GENOMIC DNA]</scope>
    <source>
        <strain evidence="5 6">AD001</strain>
    </source>
</reference>
<dbReference type="InterPro" id="IPR042099">
    <property type="entry name" value="ANL_N_sf"/>
</dbReference>
<comment type="caution">
    <text evidence="5">The sequence shown here is derived from an EMBL/GenBank/DDBJ whole genome shotgun (WGS) entry which is preliminary data.</text>
</comment>
<comment type="similarity">
    <text evidence="1">Belongs to the ATP-dependent AMP-binding enzyme family.</text>
</comment>
<dbReference type="GO" id="GO:0006631">
    <property type="term" value="P:fatty acid metabolic process"/>
    <property type="evidence" value="ECO:0007669"/>
    <property type="project" value="TreeGrafter"/>
</dbReference>
<feature type="domain" description="AMP-dependent synthetase/ligase" evidence="3">
    <location>
        <begin position="21"/>
        <end position="387"/>
    </location>
</feature>
<dbReference type="OrthoDB" id="9047442at2"/>
<name>A0A0B3Y9U0_9ALTE</name>
<evidence type="ECO:0000256" key="1">
    <source>
        <dbReference type="ARBA" id="ARBA00006432"/>
    </source>
</evidence>
<sequence>MRTQQLERNLVERVAMGDLLRRRARDSGSLPALVDFYHNERRTVTYNELNKKVNKLANSLMREGIKQGDKLAILAVNQIDVVVTYFACYKLGVIAVPINFMQSVADVTFNIEHSGSKVVVFDPLLSDLVFASTNNNDDIHFTIQLGQDKGKATFAFEPFIKEHSDTEIEDRIINDRDTAHMIYTSGTTSKPKAVETSHLSLTIAALTAAIELELSAQCKMLLVLPLFHCTALSILYPTFLRSGCCTLHATFDPIQIANSLESEKIETSVLLPMMWNALMATDNFHERNLSDFKLAIYGMAPMSEQNRQQIRDAFGCKVHLGSGQTEFNPVSSLFKDGCETEFAEGNYWGVPLCFNEQAVINEEGVEVEQGETGEIVWRGPQVMNGYYKNKDASKAAYKFGWHHTGDLGFIDSKGQLMFIDRVKDTIKSGGENVSSQKVEQTLCLMKEIEAAAAIGVPHPHWGEAVCACIVGNDLTQEMLPAINAFCKEKLGKFEVPKHIFICDALPMTSTGKIRKVELREQYKNFFMQ</sequence>
<feature type="domain" description="AMP-binding enzyme C-terminal" evidence="4">
    <location>
        <begin position="437"/>
        <end position="512"/>
    </location>
</feature>
<gene>
    <name evidence="5" type="ORF">RJ41_07275</name>
</gene>
<keyword evidence="6" id="KW-1185">Reference proteome</keyword>
<dbReference type="Pfam" id="PF00501">
    <property type="entry name" value="AMP-binding"/>
    <property type="match status" value="1"/>
</dbReference>
<evidence type="ECO:0000313" key="5">
    <source>
        <dbReference type="EMBL" id="KHT54319.1"/>
    </source>
</evidence>
<dbReference type="InterPro" id="IPR000873">
    <property type="entry name" value="AMP-dep_synth/lig_dom"/>
</dbReference>
<protein>
    <submittedName>
        <fullName evidence="5">AMP-dependent synthetase</fullName>
    </submittedName>
</protein>
<dbReference type="SUPFAM" id="SSF56801">
    <property type="entry name" value="Acetyl-CoA synthetase-like"/>
    <property type="match status" value="1"/>
</dbReference>
<keyword evidence="2" id="KW-0436">Ligase</keyword>
<dbReference type="GO" id="GO:0031956">
    <property type="term" value="F:medium-chain fatty acid-CoA ligase activity"/>
    <property type="evidence" value="ECO:0007669"/>
    <property type="project" value="TreeGrafter"/>
</dbReference>
<evidence type="ECO:0000259" key="3">
    <source>
        <dbReference type="Pfam" id="PF00501"/>
    </source>
</evidence>
<dbReference type="Pfam" id="PF13193">
    <property type="entry name" value="AMP-binding_C"/>
    <property type="match status" value="1"/>
</dbReference>
<evidence type="ECO:0000313" key="6">
    <source>
        <dbReference type="Proteomes" id="UP000031197"/>
    </source>
</evidence>
<dbReference type="PROSITE" id="PS00455">
    <property type="entry name" value="AMP_BINDING"/>
    <property type="match status" value="1"/>
</dbReference>